<name>A0A6H2ENC1_9ACTO</name>
<feature type="domain" description="HipA-like C-terminal" evidence="4">
    <location>
        <begin position="160"/>
        <end position="357"/>
    </location>
</feature>
<sequence>MSTSKPDDIYVWTWLAGNTTPVVAGVLHRVDTRFDFAYAKSYLSREQAIPLAEDLPLNRNIFSPPAGLSLHGVFTDGLPDGWGKMVIDYHHGNVEQTTKTYLLESGSNRFGALDFQDSPTRYEPRENSNISLDELEESIQDLLAHKHLDAEIHIALNHGTSIGGSRPKIIIDSKIVKLSTSSEARPLIRTEACALYLAQKMGLAVPGFSVRRINGRDALIIDRFDRDGQLRFHTRSLVTLFNEENALIPRVSYLDLAEKSGNPHEVFKRIVTNILIGNTDDHARNHAFIWDGSHYQLAPVFDLETTRGSGWDANSAMVYGRNGERSHNLKTVANQAPNYGIREKDAMAMISEMVAICADSFSEACAFAEVNQKHVPGILHKAIFEDWKKTL</sequence>
<accession>A0A6H2ENC1</accession>
<dbReference type="RefSeq" id="WP_168918500.1">
    <property type="nucleotide sequence ID" value="NZ_CP050804.1"/>
</dbReference>
<keyword evidence="7" id="KW-1185">Reference proteome</keyword>
<evidence type="ECO:0000256" key="2">
    <source>
        <dbReference type="ARBA" id="ARBA00022679"/>
    </source>
</evidence>
<dbReference type="PANTHER" id="PTHR37419">
    <property type="entry name" value="SERINE/THREONINE-PROTEIN KINASE TOXIN HIPA"/>
    <property type="match status" value="1"/>
</dbReference>
<reference evidence="6 7" key="1">
    <citation type="submission" date="2020-03" db="EMBL/GenBank/DDBJ databases">
        <title>Complete genome of Arcanobacterium buesumensis sp. nov. strain 2701.</title>
        <authorList>
            <person name="Borowiak M."/>
            <person name="Alssahen M."/>
            <person name="Laemmler C."/>
            <person name="Malorny B."/>
            <person name="Hassan A."/>
            <person name="Prenger-Berninghoff E."/>
            <person name="Ploetz M."/>
            <person name="Abdulmawjood A."/>
        </authorList>
    </citation>
    <scope>NUCLEOTIDE SEQUENCE [LARGE SCALE GENOMIC DNA]</scope>
    <source>
        <strain evidence="6 7">2701</strain>
    </source>
</reference>
<dbReference type="KEGG" id="arca:HC352_08755"/>
<organism evidence="6 7">
    <name type="scientific">Arcanobacterium buesumense</name>
    <dbReference type="NCBI Taxonomy" id="2722751"/>
    <lineage>
        <taxon>Bacteria</taxon>
        <taxon>Bacillati</taxon>
        <taxon>Actinomycetota</taxon>
        <taxon>Actinomycetes</taxon>
        <taxon>Actinomycetales</taxon>
        <taxon>Actinomycetaceae</taxon>
        <taxon>Arcanobacterium</taxon>
    </lineage>
</organism>
<evidence type="ECO:0000313" key="6">
    <source>
        <dbReference type="EMBL" id="QJC22578.1"/>
    </source>
</evidence>
<dbReference type="Proteomes" id="UP000502298">
    <property type="component" value="Chromosome"/>
</dbReference>
<dbReference type="InterPro" id="IPR017508">
    <property type="entry name" value="HipA_N1"/>
</dbReference>
<dbReference type="GO" id="GO:0005829">
    <property type="term" value="C:cytosol"/>
    <property type="evidence" value="ECO:0007669"/>
    <property type="project" value="TreeGrafter"/>
</dbReference>
<evidence type="ECO:0000256" key="1">
    <source>
        <dbReference type="ARBA" id="ARBA00010164"/>
    </source>
</evidence>
<evidence type="ECO:0000259" key="5">
    <source>
        <dbReference type="Pfam" id="PF13657"/>
    </source>
</evidence>
<dbReference type="Pfam" id="PF13657">
    <property type="entry name" value="Couple_hipA"/>
    <property type="match status" value="1"/>
</dbReference>
<evidence type="ECO:0000259" key="4">
    <source>
        <dbReference type="Pfam" id="PF07804"/>
    </source>
</evidence>
<evidence type="ECO:0000313" key="7">
    <source>
        <dbReference type="Proteomes" id="UP000502298"/>
    </source>
</evidence>
<comment type="similarity">
    <text evidence="1">Belongs to the HipA Ser/Thr kinase family.</text>
</comment>
<evidence type="ECO:0000256" key="3">
    <source>
        <dbReference type="ARBA" id="ARBA00022777"/>
    </source>
</evidence>
<keyword evidence="3" id="KW-0418">Kinase</keyword>
<dbReference type="Pfam" id="PF07804">
    <property type="entry name" value="HipA_C"/>
    <property type="match status" value="1"/>
</dbReference>
<dbReference type="InterPro" id="IPR052028">
    <property type="entry name" value="HipA_Ser/Thr_kinase"/>
</dbReference>
<dbReference type="Gene3D" id="1.10.1070.20">
    <property type="match status" value="1"/>
</dbReference>
<protein>
    <submittedName>
        <fullName evidence="6">Type II toxin-antitoxin system HipA family toxin</fullName>
    </submittedName>
</protein>
<dbReference type="EMBL" id="CP050804">
    <property type="protein sequence ID" value="QJC22578.1"/>
    <property type="molecule type" value="Genomic_DNA"/>
</dbReference>
<gene>
    <name evidence="6" type="ORF">HC352_08755</name>
</gene>
<dbReference type="AlphaFoldDB" id="A0A6H2ENC1"/>
<proteinExistence type="inferred from homology"/>
<keyword evidence="2" id="KW-0808">Transferase</keyword>
<feature type="domain" description="HipA N-terminal subdomain 1" evidence="5">
    <location>
        <begin position="23"/>
        <end position="115"/>
    </location>
</feature>
<dbReference type="PANTHER" id="PTHR37419:SF8">
    <property type="entry name" value="TOXIN YJJJ"/>
    <property type="match status" value="1"/>
</dbReference>
<dbReference type="InterPro" id="IPR012893">
    <property type="entry name" value="HipA-like_C"/>
</dbReference>
<dbReference type="GO" id="GO:0004674">
    <property type="term" value="F:protein serine/threonine kinase activity"/>
    <property type="evidence" value="ECO:0007669"/>
    <property type="project" value="TreeGrafter"/>
</dbReference>